<keyword evidence="1" id="KW-0472">Membrane</keyword>
<protein>
    <recommendedName>
        <fullName evidence="4">Cell division protein FtsL</fullName>
    </recommendedName>
</protein>
<name>A0A1Y2L2K4_9PROT</name>
<dbReference type="AlphaFoldDB" id="A0A1Y2L2K4"/>
<dbReference type="RefSeq" id="WP_085582541.1">
    <property type="nucleotide sequence ID" value="NZ_JFKA01000004.1"/>
</dbReference>
<dbReference type="OrthoDB" id="7165680at2"/>
<evidence type="ECO:0000313" key="3">
    <source>
        <dbReference type="Proteomes" id="UP000193391"/>
    </source>
</evidence>
<gene>
    <name evidence="2" type="ORF">TMES_11340</name>
</gene>
<keyword evidence="3" id="KW-1185">Reference proteome</keyword>
<accession>A0A1Y2L2K4</accession>
<evidence type="ECO:0008006" key="4">
    <source>
        <dbReference type="Google" id="ProtNLM"/>
    </source>
</evidence>
<dbReference type="Proteomes" id="UP000193391">
    <property type="component" value="Unassembled WGS sequence"/>
</dbReference>
<evidence type="ECO:0000256" key="1">
    <source>
        <dbReference type="SAM" id="Phobius"/>
    </source>
</evidence>
<dbReference type="STRING" id="1293891.TMES_11340"/>
<proteinExistence type="predicted"/>
<organism evidence="2 3">
    <name type="scientific">Thalassospira mesophila</name>
    <dbReference type="NCBI Taxonomy" id="1293891"/>
    <lineage>
        <taxon>Bacteria</taxon>
        <taxon>Pseudomonadati</taxon>
        <taxon>Pseudomonadota</taxon>
        <taxon>Alphaproteobacteria</taxon>
        <taxon>Rhodospirillales</taxon>
        <taxon>Thalassospiraceae</taxon>
        <taxon>Thalassospira</taxon>
    </lineage>
</organism>
<keyword evidence="1" id="KW-0812">Transmembrane</keyword>
<comment type="caution">
    <text evidence="2">The sequence shown here is derived from an EMBL/GenBank/DDBJ whole genome shotgun (WGS) entry which is preliminary data.</text>
</comment>
<evidence type="ECO:0000313" key="2">
    <source>
        <dbReference type="EMBL" id="OSQ38420.1"/>
    </source>
</evidence>
<sequence length="147" mass="16692">MTKIMTGFWFLMTVLIGVGTYWVSHEVERLERRYSAIQSDILDEQESIHVFQAEWSYLNAPGRIEKLAKEYLKLDQIQPLQMASIDTIPTDTDARRYRLDKFGEAVAYMPAPRDRPGEGAYDEASENMIIDAPSVGFAAAPKTGDQQ</sequence>
<feature type="transmembrane region" description="Helical" evidence="1">
    <location>
        <begin position="6"/>
        <end position="24"/>
    </location>
</feature>
<dbReference type="EMBL" id="JFKA01000004">
    <property type="protein sequence ID" value="OSQ38420.1"/>
    <property type="molecule type" value="Genomic_DNA"/>
</dbReference>
<keyword evidence="1" id="KW-1133">Transmembrane helix</keyword>
<reference evidence="2 3" key="1">
    <citation type="submission" date="2014-03" db="EMBL/GenBank/DDBJ databases">
        <title>The draft genome sequence of Thalassospira mesophila JCM 18969.</title>
        <authorList>
            <person name="Lai Q."/>
            <person name="Shao Z."/>
        </authorList>
    </citation>
    <scope>NUCLEOTIDE SEQUENCE [LARGE SCALE GENOMIC DNA]</scope>
    <source>
        <strain evidence="2 3">JCM 18969</strain>
    </source>
</reference>